<reference evidence="2 3" key="1">
    <citation type="submission" date="2023-09" db="EMBL/GenBank/DDBJ databases">
        <authorList>
            <person name="Rey-Velasco X."/>
        </authorList>
    </citation>
    <scope>NUCLEOTIDE SEQUENCE [LARGE SCALE GENOMIC DNA]</scope>
    <source>
        <strain evidence="2 3">F388</strain>
    </source>
</reference>
<dbReference type="Proteomes" id="UP001255246">
    <property type="component" value="Unassembled WGS sequence"/>
</dbReference>
<name>A0ABU3A8N1_9FLAO</name>
<dbReference type="InterPro" id="IPR011330">
    <property type="entry name" value="Glyco_hydro/deAcase_b/a-brl"/>
</dbReference>
<proteinExistence type="predicted"/>
<organism evidence="2 3">
    <name type="scientific">Croceitalea rosinachiae</name>
    <dbReference type="NCBI Taxonomy" id="3075596"/>
    <lineage>
        <taxon>Bacteria</taxon>
        <taxon>Pseudomonadati</taxon>
        <taxon>Bacteroidota</taxon>
        <taxon>Flavobacteriia</taxon>
        <taxon>Flavobacteriales</taxon>
        <taxon>Flavobacteriaceae</taxon>
        <taxon>Croceitalea</taxon>
    </lineage>
</organism>
<evidence type="ECO:0000259" key="1">
    <source>
        <dbReference type="Pfam" id="PF01522"/>
    </source>
</evidence>
<keyword evidence="3" id="KW-1185">Reference proteome</keyword>
<feature type="domain" description="NodB homology" evidence="1">
    <location>
        <begin position="28"/>
        <end position="144"/>
    </location>
</feature>
<comment type="caution">
    <text evidence="2">The sequence shown here is derived from an EMBL/GenBank/DDBJ whole genome shotgun (WGS) entry which is preliminary data.</text>
</comment>
<dbReference type="Gene3D" id="3.20.20.370">
    <property type="entry name" value="Glycoside hydrolase/deacetylase"/>
    <property type="match status" value="1"/>
</dbReference>
<gene>
    <name evidence="2" type="ORF">RM706_04325</name>
</gene>
<evidence type="ECO:0000313" key="2">
    <source>
        <dbReference type="EMBL" id="MDT0606240.1"/>
    </source>
</evidence>
<dbReference type="EMBL" id="JAVRHR010000001">
    <property type="protein sequence ID" value="MDT0606240.1"/>
    <property type="molecule type" value="Genomic_DNA"/>
</dbReference>
<dbReference type="Pfam" id="PF01522">
    <property type="entry name" value="Polysacc_deac_1"/>
    <property type="match status" value="1"/>
</dbReference>
<evidence type="ECO:0000313" key="3">
    <source>
        <dbReference type="Proteomes" id="UP001255246"/>
    </source>
</evidence>
<accession>A0ABU3A8N1</accession>
<dbReference type="SUPFAM" id="SSF88713">
    <property type="entry name" value="Glycoside hydrolase/deacetylase"/>
    <property type="match status" value="1"/>
</dbReference>
<dbReference type="RefSeq" id="WP_311349799.1">
    <property type="nucleotide sequence ID" value="NZ_JAVRHR010000001.1"/>
</dbReference>
<sequence>MNIFITLDYELFFGKNSGSCEKCIIEPTNALLKIVDLYQIKFTCFVDAGYLVRLNNQKDEFPQLAKDWNRITDQIKYLSANGHGIELHVHPHWEDSFFNGKEWIFDTSRYKLSDFSEEKILDIITRYNSILKEITDIAPVAFRAGGWCAQPFKKIKKALEANNIFIDSTVYPNGLYKSEHQFFDFSRVSQFSTQYRFSEDLTVEDPNGKFTEIPISSIKVNPWFFWRFVIIKIFKKKKHIPYGNGNAISLSKKQIIRLLSKSSYSVVSIDGFKASYILRAFKKYQKNTDKDGNFVLIGHPKSFTPYSLYKVKQFIKTSAKINNYTTYRELFKN</sequence>
<dbReference type="InterPro" id="IPR002509">
    <property type="entry name" value="NODB_dom"/>
</dbReference>
<protein>
    <submittedName>
        <fullName evidence="2">Polysaccharide deacetylase family protein</fullName>
    </submittedName>
</protein>